<accession>A0A9P6Y3E9</accession>
<evidence type="ECO:0000256" key="1">
    <source>
        <dbReference type="SAM" id="MobiDB-lite"/>
    </source>
</evidence>
<dbReference type="EMBL" id="JAANIT010001852">
    <property type="protein sequence ID" value="KAG1538477.1"/>
    <property type="molecule type" value="Genomic_DNA"/>
</dbReference>
<dbReference type="AlphaFoldDB" id="A0A9P6Y3E9"/>
<name>A0A9P6Y3E9_RHIOR</name>
<dbReference type="OMA" id="YERELWY"/>
<comment type="caution">
    <text evidence="2">The sequence shown here is derived from an EMBL/GenBank/DDBJ whole genome shotgun (WGS) entry which is preliminary data.</text>
</comment>
<evidence type="ECO:0000313" key="3">
    <source>
        <dbReference type="Proteomes" id="UP000717996"/>
    </source>
</evidence>
<feature type="compositionally biased region" description="Basic and acidic residues" evidence="1">
    <location>
        <begin position="129"/>
        <end position="143"/>
    </location>
</feature>
<reference evidence="2" key="1">
    <citation type="journal article" date="2020" name="Microb. Genom.">
        <title>Genetic diversity of clinical and environmental Mucorales isolates obtained from an investigation of mucormycosis cases among solid organ transplant recipients.</title>
        <authorList>
            <person name="Nguyen M.H."/>
            <person name="Kaul D."/>
            <person name="Muto C."/>
            <person name="Cheng S.J."/>
            <person name="Richter R.A."/>
            <person name="Bruno V.M."/>
            <person name="Liu G."/>
            <person name="Beyhan S."/>
            <person name="Sundermann A.J."/>
            <person name="Mounaud S."/>
            <person name="Pasculle A.W."/>
            <person name="Nierman W.C."/>
            <person name="Driscoll E."/>
            <person name="Cumbie R."/>
            <person name="Clancy C.J."/>
            <person name="Dupont C.L."/>
        </authorList>
    </citation>
    <scope>NUCLEOTIDE SEQUENCE</scope>
    <source>
        <strain evidence="2">GL16</strain>
    </source>
</reference>
<dbReference type="Proteomes" id="UP000717996">
    <property type="component" value="Unassembled WGS sequence"/>
</dbReference>
<feature type="compositionally biased region" description="Basic and acidic residues" evidence="1">
    <location>
        <begin position="54"/>
        <end position="77"/>
    </location>
</feature>
<organism evidence="2 3">
    <name type="scientific">Rhizopus oryzae</name>
    <name type="common">Mucormycosis agent</name>
    <name type="synonym">Rhizopus arrhizus var. delemar</name>
    <dbReference type="NCBI Taxonomy" id="64495"/>
    <lineage>
        <taxon>Eukaryota</taxon>
        <taxon>Fungi</taxon>
        <taxon>Fungi incertae sedis</taxon>
        <taxon>Mucoromycota</taxon>
        <taxon>Mucoromycotina</taxon>
        <taxon>Mucoromycetes</taxon>
        <taxon>Mucorales</taxon>
        <taxon>Mucorineae</taxon>
        <taxon>Rhizopodaceae</taxon>
        <taxon>Rhizopus</taxon>
    </lineage>
</organism>
<proteinExistence type="predicted"/>
<feature type="region of interest" description="Disordered" evidence="1">
    <location>
        <begin position="1"/>
        <end position="77"/>
    </location>
</feature>
<dbReference type="OrthoDB" id="2284474at2759"/>
<feature type="region of interest" description="Disordered" evidence="1">
    <location>
        <begin position="127"/>
        <end position="147"/>
    </location>
</feature>
<feature type="compositionally biased region" description="Low complexity" evidence="1">
    <location>
        <begin position="9"/>
        <end position="27"/>
    </location>
</feature>
<protein>
    <submittedName>
        <fullName evidence="2">Uncharacterized protein</fullName>
    </submittedName>
</protein>
<sequence length="303" mass="34933">MESVKQKRFSFAGFSSSLSRSLSFSSGEQKLQEDSNKSKRSQKTKSLYIKSFRKPTEEKTIATSYDEKEAAQSNGKEIRNSIRRSLSAVIYATPQVKGKQGENDNKLVPVLVTPGLSESVGGILIDDSNNLRRQKEQEAEKKPDKKKKPVEYDNTLDIFPDSSECDSITVLWQGYCYTVKTDEKDPVASEILANKEKEVNNLVEDLVKRFDKEIWNSYHGLIHPVHLFQDKDNKEQVIEAGKWNGLSVEELKRYYDNYGSMMLKIRESRMIEQQRYYQCLPDAKKEWIIPEIIKEPQQITEKA</sequence>
<gene>
    <name evidence="2" type="ORF">G6F51_009747</name>
</gene>
<evidence type="ECO:0000313" key="2">
    <source>
        <dbReference type="EMBL" id="KAG1538477.1"/>
    </source>
</evidence>